<dbReference type="RefSeq" id="WP_092733733.1">
    <property type="nucleotide sequence ID" value="NZ_FNPC01000007.1"/>
</dbReference>
<organism evidence="1 2">
    <name type="scientific">Halopenitus persicus</name>
    <dbReference type="NCBI Taxonomy" id="1048396"/>
    <lineage>
        <taxon>Archaea</taxon>
        <taxon>Methanobacteriati</taxon>
        <taxon>Methanobacteriota</taxon>
        <taxon>Stenosarchaea group</taxon>
        <taxon>Halobacteria</taxon>
        <taxon>Halobacteriales</taxon>
        <taxon>Haloferacaceae</taxon>
        <taxon>Halopenitus</taxon>
    </lineage>
</organism>
<name>A0A1H3LJP4_9EURY</name>
<dbReference type="EMBL" id="FNPC01000007">
    <property type="protein sequence ID" value="SDY64603.1"/>
    <property type="molecule type" value="Genomic_DNA"/>
</dbReference>
<gene>
    <name evidence="1" type="ORF">SAMN05216564_107117</name>
</gene>
<protein>
    <submittedName>
        <fullName evidence="1">Uncharacterized protein</fullName>
    </submittedName>
</protein>
<dbReference type="AlphaFoldDB" id="A0A1H3LJP4"/>
<accession>A0A1H3LJP4</accession>
<dbReference type="InterPro" id="IPR055944">
    <property type="entry name" value="DUF7522"/>
</dbReference>
<evidence type="ECO:0000313" key="2">
    <source>
        <dbReference type="Proteomes" id="UP000199079"/>
    </source>
</evidence>
<evidence type="ECO:0000313" key="1">
    <source>
        <dbReference type="EMBL" id="SDY64603.1"/>
    </source>
</evidence>
<dbReference type="OrthoDB" id="350361at2157"/>
<reference evidence="2" key="1">
    <citation type="submission" date="2016-10" db="EMBL/GenBank/DDBJ databases">
        <authorList>
            <person name="Varghese N."/>
            <person name="Submissions S."/>
        </authorList>
    </citation>
    <scope>NUCLEOTIDE SEQUENCE [LARGE SCALE GENOMIC DNA]</scope>
    <source>
        <strain evidence="2">DC30,IBRC 10041,KCTC 4046</strain>
    </source>
</reference>
<proteinExistence type="predicted"/>
<keyword evidence="2" id="KW-1185">Reference proteome</keyword>
<dbReference type="Pfam" id="PF24366">
    <property type="entry name" value="DUF7522"/>
    <property type="match status" value="1"/>
</dbReference>
<sequence>MRNEIYREATKLIRSRSNDALRIVFRYTQDTIDIMYIDEQILNEDLLPRIERLRTRALEIAEMSAATTITAYGELETILATHDDAIILYLLAGDDEGIIATHDRTEAPFNNELL</sequence>
<dbReference type="Proteomes" id="UP000199079">
    <property type="component" value="Unassembled WGS sequence"/>
</dbReference>